<protein>
    <submittedName>
        <fullName evidence="1">Surface antigen</fullName>
    </submittedName>
</protein>
<gene>
    <name evidence="1" type="ORF">QO005_000585</name>
</gene>
<evidence type="ECO:0000313" key="1">
    <source>
        <dbReference type="EMBL" id="MDQ0454270.1"/>
    </source>
</evidence>
<keyword evidence="2" id="KW-1185">Reference proteome</keyword>
<proteinExistence type="predicted"/>
<sequence length="150" mass="15577">MTDAAPLKFPGQGMMAMVLSLLAVLFGLSSCVSSKGAGGGLFGGRTENRSAIYLAALQGGIVSKTGAVLSKGQMQRALEAEYRALEAAPGGQAMNWNDEGAEGEVVAAAPYQVGNQNCRQYTHSVTVKGKTYEARGAACRNDDGTWTPLT</sequence>
<accession>A0ABU0I7R2</accession>
<comment type="caution">
    <text evidence="1">The sequence shown here is derived from an EMBL/GenBank/DDBJ whole genome shotgun (WGS) entry which is preliminary data.</text>
</comment>
<dbReference type="Proteomes" id="UP001235269">
    <property type="component" value="Unassembled WGS sequence"/>
</dbReference>
<organism evidence="1 2">
    <name type="scientific">Rhizobium paknamense</name>
    <dbReference type="NCBI Taxonomy" id="1206817"/>
    <lineage>
        <taxon>Bacteria</taxon>
        <taxon>Pseudomonadati</taxon>
        <taxon>Pseudomonadota</taxon>
        <taxon>Alphaproteobacteria</taxon>
        <taxon>Hyphomicrobiales</taxon>
        <taxon>Rhizobiaceae</taxon>
        <taxon>Rhizobium/Agrobacterium group</taxon>
        <taxon>Rhizobium</taxon>
    </lineage>
</organism>
<name>A0ABU0I7R2_9HYPH</name>
<dbReference type="PIRSF" id="PIRSF002721">
    <property type="entry name" value="Surface_antigen_Rickettsia"/>
    <property type="match status" value="1"/>
</dbReference>
<dbReference type="EMBL" id="JAUSWH010000001">
    <property type="protein sequence ID" value="MDQ0454270.1"/>
    <property type="molecule type" value="Genomic_DNA"/>
</dbReference>
<dbReference type="InterPro" id="IPR016364">
    <property type="entry name" value="Surface_antigen_Rickettsia"/>
</dbReference>
<evidence type="ECO:0000313" key="2">
    <source>
        <dbReference type="Proteomes" id="UP001235269"/>
    </source>
</evidence>
<dbReference type="RefSeq" id="WP_370877988.1">
    <property type="nucleotide sequence ID" value="NZ_JAUSWH010000001.1"/>
</dbReference>
<reference evidence="1 2" key="1">
    <citation type="submission" date="2023-07" db="EMBL/GenBank/DDBJ databases">
        <title>Genomic Encyclopedia of Type Strains, Phase IV (KMG-IV): sequencing the most valuable type-strain genomes for metagenomic binning, comparative biology and taxonomic classification.</title>
        <authorList>
            <person name="Goeker M."/>
        </authorList>
    </citation>
    <scope>NUCLEOTIDE SEQUENCE [LARGE SCALE GENOMIC DNA]</scope>
    <source>
        <strain evidence="1 2">DSM 100301</strain>
    </source>
</reference>